<keyword evidence="3" id="KW-1185">Reference proteome</keyword>
<comment type="caution">
    <text evidence="2">The sequence shown here is derived from an EMBL/GenBank/DDBJ whole genome shotgun (WGS) entry which is preliminary data.</text>
</comment>
<proteinExistence type="predicted"/>
<sequence length="98" mass="11263">MLRQSVSKLPVSLIRSTFSRSFASGKSPCGLCPEEEEQKQQNSQNNCDEKESQKEASEKICNEHAKMVPEFENLKNLKKFELKSNCNSFHWATEGHER</sequence>
<dbReference type="AlphaFoldDB" id="A0A9J6BQB6"/>
<feature type="region of interest" description="Disordered" evidence="1">
    <location>
        <begin position="21"/>
        <end position="60"/>
    </location>
</feature>
<evidence type="ECO:0000313" key="3">
    <source>
        <dbReference type="Proteomes" id="UP001107558"/>
    </source>
</evidence>
<dbReference type="EMBL" id="JADBJN010000003">
    <property type="protein sequence ID" value="KAG5671912.1"/>
    <property type="molecule type" value="Genomic_DNA"/>
</dbReference>
<name>A0A9J6BQB6_POLVA</name>
<reference evidence="2" key="1">
    <citation type="submission" date="2021-03" db="EMBL/GenBank/DDBJ databases">
        <title>Chromosome level genome of the anhydrobiotic midge Polypedilum vanderplanki.</title>
        <authorList>
            <person name="Yoshida Y."/>
            <person name="Kikawada T."/>
            <person name="Gusev O."/>
        </authorList>
    </citation>
    <scope>NUCLEOTIDE SEQUENCE</scope>
    <source>
        <strain evidence="2">NIAS01</strain>
        <tissue evidence="2">Whole body or cell culture</tissue>
    </source>
</reference>
<gene>
    <name evidence="2" type="ORF">PVAND_002081</name>
</gene>
<evidence type="ECO:0000256" key="1">
    <source>
        <dbReference type="SAM" id="MobiDB-lite"/>
    </source>
</evidence>
<dbReference type="OrthoDB" id="10541539at2759"/>
<organism evidence="2 3">
    <name type="scientific">Polypedilum vanderplanki</name>
    <name type="common">Sleeping chironomid midge</name>
    <dbReference type="NCBI Taxonomy" id="319348"/>
    <lineage>
        <taxon>Eukaryota</taxon>
        <taxon>Metazoa</taxon>
        <taxon>Ecdysozoa</taxon>
        <taxon>Arthropoda</taxon>
        <taxon>Hexapoda</taxon>
        <taxon>Insecta</taxon>
        <taxon>Pterygota</taxon>
        <taxon>Neoptera</taxon>
        <taxon>Endopterygota</taxon>
        <taxon>Diptera</taxon>
        <taxon>Nematocera</taxon>
        <taxon>Chironomoidea</taxon>
        <taxon>Chironomidae</taxon>
        <taxon>Chironominae</taxon>
        <taxon>Polypedilum</taxon>
        <taxon>Polypedilum</taxon>
    </lineage>
</organism>
<accession>A0A9J6BQB6</accession>
<protein>
    <submittedName>
        <fullName evidence="2">Uncharacterized protein</fullName>
    </submittedName>
</protein>
<dbReference type="Proteomes" id="UP001107558">
    <property type="component" value="Chromosome 3"/>
</dbReference>
<feature type="compositionally biased region" description="Basic and acidic residues" evidence="1">
    <location>
        <begin position="47"/>
        <end position="60"/>
    </location>
</feature>
<evidence type="ECO:0000313" key="2">
    <source>
        <dbReference type="EMBL" id="KAG5671912.1"/>
    </source>
</evidence>